<reference evidence="2 3" key="1">
    <citation type="submission" date="2024-07" db="EMBL/GenBank/DDBJ databases">
        <title>The genome sequence of type strain Sediminicola luteus GDMCC 1.2596T.</title>
        <authorList>
            <person name="Liu Y."/>
        </authorList>
    </citation>
    <scope>NUCLEOTIDE SEQUENCE [LARGE SCALE GENOMIC DNA]</scope>
    <source>
        <strain evidence="2 3">GDMCC 1.2596</strain>
    </source>
</reference>
<evidence type="ECO:0000259" key="1">
    <source>
        <dbReference type="Pfam" id="PF04784"/>
    </source>
</evidence>
<accession>A0ABV2TZ10</accession>
<evidence type="ECO:0000313" key="2">
    <source>
        <dbReference type="EMBL" id="MET7030514.1"/>
    </source>
</evidence>
<dbReference type="EMBL" id="JBEWYP010000009">
    <property type="protein sequence ID" value="MET7030514.1"/>
    <property type="molecule type" value="Genomic_DNA"/>
</dbReference>
<sequence length="260" mass="30263">MKVLSILLLIFLPFLPFDYALEGGNAHQKVDFNELSEQFLKNIKQGKDTKDLQDILAKTSLEELENQLRTNDQKTAFWLNIYNAYIQVILAENPELYQDRGSFFKMEQINIAGNMLSFADIEHGMVRKSQWEYGLGYIRKWFPSKFERKLRVEERDYRIHFALNCGAKDCPPVAIYEADRLDEQLTKGTKRFLTNTSDFDKTKREAAVTSLFSWFRGDFGGKGGTKDILKKNGIINSTKGVDLVYKNYDWTLYLDNFIEL</sequence>
<gene>
    <name evidence="2" type="ORF">ABXZ32_13985</name>
</gene>
<dbReference type="PANTHER" id="PTHR46361">
    <property type="entry name" value="ELECTRON CARRIER/ PROTEIN DISULFIDE OXIDOREDUCTASE"/>
    <property type="match status" value="1"/>
</dbReference>
<dbReference type="RefSeq" id="WP_354619311.1">
    <property type="nucleotide sequence ID" value="NZ_JBEWYP010000009.1"/>
</dbReference>
<feature type="domain" description="DUF547" evidence="1">
    <location>
        <begin position="70"/>
        <end position="193"/>
    </location>
</feature>
<dbReference type="Proteomes" id="UP001549773">
    <property type="component" value="Unassembled WGS sequence"/>
</dbReference>
<protein>
    <submittedName>
        <fullName evidence="2">DUF547 domain-containing protein</fullName>
    </submittedName>
</protein>
<organism evidence="2 3">
    <name type="scientific">Sediminicola luteus</name>
    <dbReference type="NCBI Taxonomy" id="319238"/>
    <lineage>
        <taxon>Bacteria</taxon>
        <taxon>Pseudomonadati</taxon>
        <taxon>Bacteroidota</taxon>
        <taxon>Flavobacteriia</taxon>
        <taxon>Flavobacteriales</taxon>
        <taxon>Flavobacteriaceae</taxon>
        <taxon>Sediminicola</taxon>
    </lineage>
</organism>
<dbReference type="Pfam" id="PF04784">
    <property type="entry name" value="DUF547"/>
    <property type="match status" value="1"/>
</dbReference>
<comment type="caution">
    <text evidence="2">The sequence shown here is derived from an EMBL/GenBank/DDBJ whole genome shotgun (WGS) entry which is preliminary data.</text>
</comment>
<dbReference type="PANTHER" id="PTHR46361:SF3">
    <property type="entry name" value="ELECTRON CARRIER_ PROTEIN DISULFIDE OXIDOREDUCTASE"/>
    <property type="match status" value="1"/>
</dbReference>
<name>A0ABV2TZ10_9FLAO</name>
<evidence type="ECO:0000313" key="3">
    <source>
        <dbReference type="Proteomes" id="UP001549773"/>
    </source>
</evidence>
<proteinExistence type="predicted"/>
<keyword evidence="3" id="KW-1185">Reference proteome</keyword>
<dbReference type="InterPro" id="IPR006869">
    <property type="entry name" value="DUF547"/>
</dbReference>